<dbReference type="EMBL" id="BAABEX010000011">
    <property type="protein sequence ID" value="GAA4424352.1"/>
    <property type="molecule type" value="Genomic_DNA"/>
</dbReference>
<evidence type="ECO:0000313" key="2">
    <source>
        <dbReference type="Proteomes" id="UP001501788"/>
    </source>
</evidence>
<accession>A0ABP8L7I7</accession>
<organism evidence="1 2">
    <name type="scientific">Acidovorax lacteus</name>
    <dbReference type="NCBI Taxonomy" id="1924988"/>
    <lineage>
        <taxon>Bacteria</taxon>
        <taxon>Pseudomonadati</taxon>
        <taxon>Pseudomonadota</taxon>
        <taxon>Betaproteobacteria</taxon>
        <taxon>Burkholderiales</taxon>
        <taxon>Comamonadaceae</taxon>
        <taxon>Acidovorax</taxon>
    </lineage>
</organism>
<keyword evidence="2" id="KW-1185">Reference proteome</keyword>
<sequence>MDAFLLTFLVGFSSVLVLNAREQRQRIARLAQYLAPYQIERLMEGLTEGYLRAMGEKDAERSQQIWRLLTTSEVQLSEQLTRLAKDFAQTPEPEARVSRWPFALPYATRLAPAATFDMRRALAVHAEGVSRAMANTAGLSTRDRAYTISAELLLLQHTCHWYCKSRTVASARMLARHQTPYPQLVASVSPATREAYLALTRSQ</sequence>
<reference evidence="2" key="1">
    <citation type="journal article" date="2019" name="Int. J. Syst. Evol. Microbiol.">
        <title>The Global Catalogue of Microorganisms (GCM) 10K type strain sequencing project: providing services to taxonomists for standard genome sequencing and annotation.</title>
        <authorList>
            <consortium name="The Broad Institute Genomics Platform"/>
            <consortium name="The Broad Institute Genome Sequencing Center for Infectious Disease"/>
            <person name="Wu L."/>
            <person name="Ma J."/>
        </authorList>
    </citation>
    <scope>NUCLEOTIDE SEQUENCE [LARGE SCALE GENOMIC DNA]</scope>
    <source>
        <strain evidence="2">JCM 31890</strain>
    </source>
</reference>
<evidence type="ECO:0000313" key="1">
    <source>
        <dbReference type="EMBL" id="GAA4424352.1"/>
    </source>
</evidence>
<dbReference type="Proteomes" id="UP001501788">
    <property type="component" value="Unassembled WGS sequence"/>
</dbReference>
<name>A0ABP8L7I7_9BURK</name>
<dbReference type="RefSeq" id="WP_345063561.1">
    <property type="nucleotide sequence ID" value="NZ_BAABEX010000011.1"/>
</dbReference>
<protein>
    <submittedName>
        <fullName evidence="1">Uncharacterized protein</fullName>
    </submittedName>
</protein>
<comment type="caution">
    <text evidence="1">The sequence shown here is derived from an EMBL/GenBank/DDBJ whole genome shotgun (WGS) entry which is preliminary data.</text>
</comment>
<proteinExistence type="predicted"/>
<gene>
    <name evidence="1" type="ORF">GCM10023090_17780</name>
</gene>